<sequence length="640" mass="72697">MRIVSVPTTSAALLLVSVAVADLAGLYDQWTSNDLQGYLQDQKQTLQKAGKENADVLRKHAEALYQKQSKPTPWWNFWSSRTRVADFAQNKDPISEWFFDTWSAKDLRKLLSKNKIKYNSDLSRDALVSKAKENFEQINSKYELSGLYPSQQYFTNWDDYDLKSWLDEYHVPYDKAKAKKDDLLAKVRENIHSASRYANDERLSLLEQLDLANQQVVDKAGKVKDQVFNTWSTREIQDWLQSHKIKIEENAENDRQYLLNVAQKNKKYLQDDASWYLEAAKNKASPFYAKSEEAVASVWSQTANKWQDFKNYFSHSDNIVNHTFLLGVESWPKKRLRAFLDARGVSYSWFSTRSELLDLVKEYRNSPLKNLTTSPAVAEYFDGWSYENLKEWVKDRNDDITSSGIYKAASGKVNDLLVQGQNQGENAWLYAQKKGTAASDYAQAKGAEAARAATDYAAEAGTEAATYAKDKGADASSYAKDKAADAGSYANSYAKEKASEAASYAKEKASSATDYAKVKGDDAAEYLKDKGSDALDYAQQKTADAAQAAQQKGSDAHEVASEKVDEWTTLFASWTTDDLRNYAKSFGIKTAPTTPREKLVDLVQENTRWFFGYYQDPLYKRVPKKISNVFANSYQYVFHH</sequence>
<dbReference type="PANTHER" id="PTHR47372">
    <property type="entry name" value="DAUER UP-REGULATED-RELATED"/>
    <property type="match status" value="1"/>
</dbReference>
<keyword evidence="1" id="KW-0732">Signal</keyword>
<name>A0A0C7N3I3_9SACH</name>
<accession>A0A0C7N3I3</accession>
<dbReference type="GO" id="GO:0007131">
    <property type="term" value="P:reciprocal meiotic recombination"/>
    <property type="evidence" value="ECO:0007669"/>
    <property type="project" value="EnsemblFungi"/>
</dbReference>
<dbReference type="GO" id="GO:0005635">
    <property type="term" value="C:nuclear envelope"/>
    <property type="evidence" value="ECO:0007669"/>
    <property type="project" value="EnsemblFungi"/>
</dbReference>
<gene>
    <name evidence="2" type="ORF">LALA0_S01e01090g</name>
</gene>
<dbReference type="PANTHER" id="PTHR47372:SF33">
    <property type="entry name" value="LATE EMBRYOGENESIS ABUNDANT (LEA) PROTEIN-RELATED"/>
    <property type="match status" value="1"/>
</dbReference>
<dbReference type="AlphaFoldDB" id="A0A0C7N3I3"/>
<dbReference type="Proteomes" id="UP000054304">
    <property type="component" value="Unassembled WGS sequence"/>
</dbReference>
<dbReference type="GO" id="GO:1990166">
    <property type="term" value="P:protein localization to site of double-strand break"/>
    <property type="evidence" value="ECO:0007669"/>
    <property type="project" value="EnsemblFungi"/>
</dbReference>
<proteinExistence type="predicted"/>
<dbReference type="RefSeq" id="XP_022626261.1">
    <property type="nucleotide sequence ID" value="XM_022774134.1"/>
</dbReference>
<feature type="signal peptide" evidence="1">
    <location>
        <begin position="1"/>
        <end position="21"/>
    </location>
</feature>
<dbReference type="HOGENOM" id="CLU_028751_0_0_1"/>
<dbReference type="Pfam" id="PF10281">
    <property type="entry name" value="Ish1"/>
    <property type="match status" value="3"/>
</dbReference>
<dbReference type="STRING" id="1245769.A0A0C7N3I3"/>
<dbReference type="GO" id="GO:0005739">
    <property type="term" value="C:mitochondrion"/>
    <property type="evidence" value="ECO:0007669"/>
    <property type="project" value="EnsemblFungi"/>
</dbReference>
<feature type="chain" id="PRO_5002195461" evidence="1">
    <location>
        <begin position="22"/>
        <end position="640"/>
    </location>
</feature>
<reference evidence="2 3" key="1">
    <citation type="submission" date="2014-12" db="EMBL/GenBank/DDBJ databases">
        <authorList>
            <person name="Neuveglise Cecile"/>
        </authorList>
    </citation>
    <scope>NUCLEOTIDE SEQUENCE [LARGE SCALE GENOMIC DNA]</scope>
    <source>
        <strain evidence="2 3">CBS 12615</strain>
    </source>
</reference>
<dbReference type="InterPro" id="IPR018803">
    <property type="entry name" value="Ish1/Msc1-like"/>
</dbReference>
<protein>
    <submittedName>
        <fullName evidence="2">LALA0S01e01090g1_1</fullName>
    </submittedName>
</protein>
<organism evidence="2 3">
    <name type="scientific">Lachancea lanzarotensis</name>
    <dbReference type="NCBI Taxonomy" id="1245769"/>
    <lineage>
        <taxon>Eukaryota</taxon>
        <taxon>Fungi</taxon>
        <taxon>Dikarya</taxon>
        <taxon>Ascomycota</taxon>
        <taxon>Saccharomycotina</taxon>
        <taxon>Saccharomycetes</taxon>
        <taxon>Saccharomycetales</taxon>
        <taxon>Saccharomycetaceae</taxon>
        <taxon>Lachancea</taxon>
    </lineage>
</organism>
<evidence type="ECO:0000256" key="1">
    <source>
        <dbReference type="SAM" id="SignalP"/>
    </source>
</evidence>
<dbReference type="EMBL" id="LN736360">
    <property type="protein sequence ID" value="CEP60016.1"/>
    <property type="molecule type" value="Genomic_DNA"/>
</dbReference>
<dbReference type="OrthoDB" id="2527403at2759"/>
<keyword evidence="3" id="KW-1185">Reference proteome</keyword>
<evidence type="ECO:0000313" key="3">
    <source>
        <dbReference type="Proteomes" id="UP000054304"/>
    </source>
</evidence>
<dbReference type="GeneID" id="34683386"/>
<evidence type="ECO:0000313" key="2">
    <source>
        <dbReference type="EMBL" id="CEP60016.1"/>
    </source>
</evidence>